<dbReference type="Pfam" id="PF02627">
    <property type="entry name" value="CMD"/>
    <property type="match status" value="1"/>
</dbReference>
<dbReference type="Gene3D" id="1.20.1290.10">
    <property type="entry name" value="AhpD-like"/>
    <property type="match status" value="1"/>
</dbReference>
<dbReference type="PANTHER" id="PTHR28180">
    <property type="entry name" value="CONSERVED MITOCHONDRIAL PROTEIN-RELATED"/>
    <property type="match status" value="1"/>
</dbReference>
<proteinExistence type="predicted"/>
<gene>
    <name evidence="2" type="ORF">SAPINGB_P000484</name>
</gene>
<dbReference type="AlphaFoldDB" id="A0A5E8AZR5"/>
<evidence type="ECO:0000313" key="3">
    <source>
        <dbReference type="Proteomes" id="UP000398389"/>
    </source>
</evidence>
<evidence type="ECO:0000259" key="1">
    <source>
        <dbReference type="Pfam" id="PF02627"/>
    </source>
</evidence>
<evidence type="ECO:0000313" key="2">
    <source>
        <dbReference type="EMBL" id="VVT44642.1"/>
    </source>
</evidence>
<reference evidence="2 3" key="1">
    <citation type="submission" date="2019-09" db="EMBL/GenBank/DDBJ databases">
        <authorList>
            <person name="Brejova B."/>
        </authorList>
    </citation>
    <scope>NUCLEOTIDE SEQUENCE [LARGE SCALE GENOMIC DNA]</scope>
</reference>
<protein>
    <recommendedName>
        <fullName evidence="1">Carboxymuconolactone decarboxylase-like domain-containing protein</fullName>
    </recommendedName>
</protein>
<dbReference type="SUPFAM" id="SSF69118">
    <property type="entry name" value="AhpD-like"/>
    <property type="match status" value="1"/>
</dbReference>
<dbReference type="RefSeq" id="XP_031851099.1">
    <property type="nucleotide sequence ID" value="XM_031995208.1"/>
</dbReference>
<organism evidence="2 3">
    <name type="scientific">Magnusiomyces paraingens</name>
    <dbReference type="NCBI Taxonomy" id="2606893"/>
    <lineage>
        <taxon>Eukaryota</taxon>
        <taxon>Fungi</taxon>
        <taxon>Dikarya</taxon>
        <taxon>Ascomycota</taxon>
        <taxon>Saccharomycotina</taxon>
        <taxon>Dipodascomycetes</taxon>
        <taxon>Dipodascales</taxon>
        <taxon>Dipodascaceae</taxon>
        <taxon>Magnusiomyces</taxon>
    </lineage>
</organism>
<dbReference type="PANTHER" id="PTHR28180:SF2">
    <property type="entry name" value="PEROXISOMAL PROTEIN 2"/>
    <property type="match status" value="1"/>
</dbReference>
<dbReference type="InterPro" id="IPR052999">
    <property type="entry name" value="PTS1_Protein"/>
</dbReference>
<dbReference type="EMBL" id="CABVLU010000001">
    <property type="protein sequence ID" value="VVT44642.1"/>
    <property type="molecule type" value="Genomic_DNA"/>
</dbReference>
<feature type="domain" description="Carboxymuconolactone decarboxylase-like" evidence="1">
    <location>
        <begin position="148"/>
        <end position="221"/>
    </location>
</feature>
<dbReference type="OrthoDB" id="5537330at2759"/>
<accession>A0A5E8AZR5</accession>
<keyword evidence="3" id="KW-1185">Reference proteome</keyword>
<sequence length="223" mass="24918">MTILTPARLQTLSTSFPLLSTNWYYLAAATFSICNVPEEVPVIFEYMLQKVDTDKEKFEMVQRIREAILKSSALGGLPKAINSLMQLKTATPEPLRETRLQRTPAHQQGLEDRGATFFDQVYGKINKRVMSQMSTAYPDLGYYALNHVYAPLLSYTGILGPKETSLVVIASLIPQDVNPQLKGHLKGALNNGATKEEVMQVRELAMLIAKWSGVNWKSEVAKL</sequence>
<name>A0A5E8AZR5_9ASCO</name>
<dbReference type="InterPro" id="IPR003779">
    <property type="entry name" value="CMD-like"/>
</dbReference>
<dbReference type="GeneID" id="43579308"/>
<dbReference type="Proteomes" id="UP000398389">
    <property type="component" value="Unassembled WGS sequence"/>
</dbReference>
<dbReference type="GO" id="GO:0051920">
    <property type="term" value="F:peroxiredoxin activity"/>
    <property type="evidence" value="ECO:0007669"/>
    <property type="project" value="InterPro"/>
</dbReference>
<dbReference type="InterPro" id="IPR029032">
    <property type="entry name" value="AhpD-like"/>
</dbReference>